<evidence type="ECO:0000256" key="1">
    <source>
        <dbReference type="ARBA" id="ARBA00023157"/>
    </source>
</evidence>
<proteinExistence type="predicted"/>
<sequence>MRVPGRCTVVSDSNSSLKNLRRQQFDCGSNKLLPQQQHRCIPLEHFHDGIVDCPDGSDEFCFPGYIKCGVYCVSIQYAMQCFINPRCDNSPTSPQFCDIIKKKLCSIEGTVPCKGYGECVMRKWIENGQSNCIDKSDQDLAYIAVFGIKRASNLYQSIQFGCNTSVDMNDMISTKRYVTSSHQSISSSPSHLALTDDIDRGSISNITKNWNNATTQSTTKQFVFQIPNTNMNDHNFKSSDFDNLRYTTVAEFINKAEIVNDSIHVNHQVQQNSQNIIPNNTGQQHSFNTFQNFITRVDSNHAGHDHADNKSNAITRTGTTTTTTTYQFYPITVKSITADFFTANPAIKMVQPSFINYPNENSMKQISGKFENSSTASTNPANSHNEEKLNDNRYTSIKSSNAIQTNNGSDRLGYNNTLKQNNIIKPNDISLSSLSSNQSWNQNDTFNSSTSMISNNIKNIAIIRNDSQPPIPPPITPNPQLEEHRENNIPENGSLASLANTITSITSKASPDQIACARYEYAEAQRLVPKHNVPVHQDKCLAVNMANVTLNRTRLPYQACVRRDGHPVMVQLDCSQCTVANLMKLSNEIPMIINIPLRIMEHADCLVNGPRYECRCHDGWNDTSKELGQAEGRRCEQLILLADG</sequence>
<dbReference type="InterPro" id="IPR002172">
    <property type="entry name" value="LDrepeatLR_classA_rpt"/>
</dbReference>
<reference evidence="5" key="2">
    <citation type="submission" date="2016-11" db="UniProtKB">
        <authorList>
            <consortium name="WormBaseParasite"/>
        </authorList>
    </citation>
    <scope>IDENTIFICATION</scope>
</reference>
<comment type="caution">
    <text evidence="2">Lacks conserved residue(s) required for the propagation of feature annotation.</text>
</comment>
<dbReference type="GO" id="GO:0043235">
    <property type="term" value="C:receptor complex"/>
    <property type="evidence" value="ECO:0007669"/>
    <property type="project" value="TreeGrafter"/>
</dbReference>
<protein>
    <submittedName>
        <fullName evidence="5">Sortilin-related receptor</fullName>
    </submittedName>
</protein>
<organism evidence="4 5">
    <name type="scientific">Loa loa</name>
    <name type="common">Eye worm</name>
    <name type="synonym">Filaria loa</name>
    <dbReference type="NCBI Taxonomy" id="7209"/>
    <lineage>
        <taxon>Eukaryota</taxon>
        <taxon>Metazoa</taxon>
        <taxon>Ecdysozoa</taxon>
        <taxon>Nematoda</taxon>
        <taxon>Chromadorea</taxon>
        <taxon>Rhabditida</taxon>
        <taxon>Spirurina</taxon>
        <taxon>Spiruromorpha</taxon>
        <taxon>Filarioidea</taxon>
        <taxon>Onchocercidae</taxon>
        <taxon>Loa</taxon>
    </lineage>
</organism>
<dbReference type="Proteomes" id="UP000095285">
    <property type="component" value="Unassembled WGS sequence"/>
</dbReference>
<evidence type="ECO:0000256" key="3">
    <source>
        <dbReference type="SAM" id="MobiDB-lite"/>
    </source>
</evidence>
<dbReference type="InterPro" id="IPR036055">
    <property type="entry name" value="LDL_receptor-like_sf"/>
</dbReference>
<dbReference type="WBParaSite" id="EN70_2830">
    <property type="protein sequence ID" value="EN70_2830"/>
    <property type="gene ID" value="EN70_2830"/>
</dbReference>
<dbReference type="CDD" id="cd00112">
    <property type="entry name" value="LDLa"/>
    <property type="match status" value="1"/>
</dbReference>
<evidence type="ECO:0000313" key="5">
    <source>
        <dbReference type="WBParaSite" id="EN70_2830"/>
    </source>
</evidence>
<dbReference type="STRING" id="7209.A0A1I7VI78"/>
<reference evidence="4" key="1">
    <citation type="submission" date="2012-04" db="EMBL/GenBank/DDBJ databases">
        <title>The Genome Sequence of Loa loa.</title>
        <authorList>
            <consortium name="The Broad Institute Genome Sequencing Platform"/>
            <consortium name="Broad Institute Genome Sequencing Center for Infectious Disease"/>
            <person name="Nutman T.B."/>
            <person name="Fink D.L."/>
            <person name="Russ C."/>
            <person name="Young S."/>
            <person name="Zeng Q."/>
            <person name="Gargeya S."/>
            <person name="Alvarado L."/>
            <person name="Berlin A."/>
            <person name="Chapman S.B."/>
            <person name="Chen Z."/>
            <person name="Freedman E."/>
            <person name="Gellesch M."/>
            <person name="Goldberg J."/>
            <person name="Griggs A."/>
            <person name="Gujja S."/>
            <person name="Heilman E.R."/>
            <person name="Heiman D."/>
            <person name="Howarth C."/>
            <person name="Mehta T."/>
            <person name="Neiman D."/>
            <person name="Pearson M."/>
            <person name="Roberts A."/>
            <person name="Saif S."/>
            <person name="Shea T."/>
            <person name="Shenoy N."/>
            <person name="Sisk P."/>
            <person name="Stolte C."/>
            <person name="Sykes S."/>
            <person name="White J."/>
            <person name="Yandava C."/>
            <person name="Haas B."/>
            <person name="Henn M.R."/>
            <person name="Nusbaum C."/>
            <person name="Birren B."/>
        </authorList>
    </citation>
    <scope>NUCLEOTIDE SEQUENCE [LARGE SCALE GENOMIC DNA]</scope>
</reference>
<keyword evidence="1" id="KW-1015">Disulfide bond</keyword>
<dbReference type="PANTHER" id="PTHR22722:SF5">
    <property type="entry name" value="LOW-DENSITY LIPOPROTEIN RECEPTOR-RELATED PROTEIN 1B"/>
    <property type="match status" value="1"/>
</dbReference>
<dbReference type="AlphaFoldDB" id="A0A1I7VI78"/>
<dbReference type="PROSITE" id="PS50068">
    <property type="entry name" value="LDLRA_2"/>
    <property type="match status" value="1"/>
</dbReference>
<feature type="compositionally biased region" description="Low complexity" evidence="3">
    <location>
        <begin position="372"/>
        <end position="383"/>
    </location>
</feature>
<dbReference type="SUPFAM" id="SSF57424">
    <property type="entry name" value="LDL receptor-like module"/>
    <property type="match status" value="1"/>
</dbReference>
<keyword evidence="4" id="KW-1185">Reference proteome</keyword>
<dbReference type="PANTHER" id="PTHR22722">
    <property type="entry name" value="LOW-DENSITY LIPOPROTEIN RECEPTOR-RELATED PROTEIN 2-RELATED"/>
    <property type="match status" value="1"/>
</dbReference>
<dbReference type="Gene3D" id="4.10.400.10">
    <property type="entry name" value="Low-density Lipoprotein Receptor"/>
    <property type="match status" value="1"/>
</dbReference>
<evidence type="ECO:0000256" key="2">
    <source>
        <dbReference type="PROSITE-ProRule" id="PRU00124"/>
    </source>
</evidence>
<dbReference type="InterPro" id="IPR051221">
    <property type="entry name" value="LDLR-related"/>
</dbReference>
<name>A0A1I7VI78_LOALO</name>
<dbReference type="PRINTS" id="PR00261">
    <property type="entry name" value="LDLRECEPTOR"/>
</dbReference>
<feature type="region of interest" description="Disordered" evidence="3">
    <location>
        <begin position="370"/>
        <end position="391"/>
    </location>
</feature>
<accession>A0A1I7VI78</accession>
<dbReference type="GO" id="GO:0005041">
    <property type="term" value="F:low-density lipoprotein particle receptor activity"/>
    <property type="evidence" value="ECO:0007669"/>
    <property type="project" value="TreeGrafter"/>
</dbReference>
<evidence type="ECO:0000313" key="4">
    <source>
        <dbReference type="Proteomes" id="UP000095285"/>
    </source>
</evidence>
<dbReference type="GO" id="GO:0005886">
    <property type="term" value="C:plasma membrane"/>
    <property type="evidence" value="ECO:0007669"/>
    <property type="project" value="TreeGrafter"/>
</dbReference>